<proteinExistence type="predicted"/>
<name>A0A645FEU6_9ZZZZ</name>
<dbReference type="EMBL" id="VSSQ01058276">
    <property type="protein sequence ID" value="MPN12002.1"/>
    <property type="molecule type" value="Genomic_DNA"/>
</dbReference>
<dbReference type="AlphaFoldDB" id="A0A645FEU6"/>
<feature type="region of interest" description="Disordered" evidence="1">
    <location>
        <begin position="14"/>
        <end position="52"/>
    </location>
</feature>
<organism evidence="2">
    <name type="scientific">bioreactor metagenome</name>
    <dbReference type="NCBI Taxonomy" id="1076179"/>
    <lineage>
        <taxon>unclassified sequences</taxon>
        <taxon>metagenomes</taxon>
        <taxon>ecological metagenomes</taxon>
    </lineage>
</organism>
<comment type="caution">
    <text evidence="2">The sequence shown here is derived from an EMBL/GenBank/DDBJ whole genome shotgun (WGS) entry which is preliminary data.</text>
</comment>
<accession>A0A645FEU6</accession>
<feature type="compositionally biased region" description="Basic and acidic residues" evidence="1">
    <location>
        <begin position="14"/>
        <end position="31"/>
    </location>
</feature>
<evidence type="ECO:0000256" key="1">
    <source>
        <dbReference type="SAM" id="MobiDB-lite"/>
    </source>
</evidence>
<gene>
    <name evidence="2" type="ORF">SDC9_159312</name>
</gene>
<sequence length="52" mass="6158">MPYPYRTIVFKTDSDKEKVSEKSVSTEEIKTEYSPISRLNDTEDKKEDKKDQ</sequence>
<reference evidence="2" key="1">
    <citation type="submission" date="2019-08" db="EMBL/GenBank/DDBJ databases">
        <authorList>
            <person name="Kucharzyk K."/>
            <person name="Murdoch R.W."/>
            <person name="Higgins S."/>
            <person name="Loffler F."/>
        </authorList>
    </citation>
    <scope>NUCLEOTIDE SEQUENCE</scope>
</reference>
<feature type="compositionally biased region" description="Basic and acidic residues" evidence="1">
    <location>
        <begin position="40"/>
        <end position="52"/>
    </location>
</feature>
<protein>
    <submittedName>
        <fullName evidence="2">Uncharacterized protein</fullName>
    </submittedName>
</protein>
<evidence type="ECO:0000313" key="2">
    <source>
        <dbReference type="EMBL" id="MPN12002.1"/>
    </source>
</evidence>